<name>A0A8J1YB71_OWEFU</name>
<dbReference type="AlphaFoldDB" id="A0A8J1YB71"/>
<dbReference type="PROSITE" id="PS50092">
    <property type="entry name" value="TSP1"/>
    <property type="match status" value="1"/>
</dbReference>
<sequence>KIFSNTGNSPTCDGPSIDRRSVQCNTPLCCAWASWGPPQYGQCSKTCGGGIMYSTRYRTKTFGNTGNSQTCDGLSVDRRSVSCNNCPCIPWGPWTDWNCTECVHVNESQPYDEIQDPDNGHDPDNGYDPDNGNEHSKCFKGTRTCKRTRECPPCTFPPLPCPEPTSETNVLRGVTGNMTLLHHGAASMGPGINRFKTTFTNVRRSQMVWK</sequence>
<keyword evidence="3" id="KW-1185">Reference proteome</keyword>
<gene>
    <name evidence="2" type="ORF">OFUS_LOCUS24534</name>
</gene>
<dbReference type="OrthoDB" id="446173at2759"/>
<comment type="caution">
    <text evidence="2">The sequence shown here is derived from an EMBL/GenBank/DDBJ whole genome shotgun (WGS) entry which is preliminary data.</text>
</comment>
<dbReference type="InterPro" id="IPR000884">
    <property type="entry name" value="TSP1_rpt"/>
</dbReference>
<accession>A0A8J1YB71</accession>
<evidence type="ECO:0000256" key="1">
    <source>
        <dbReference type="SAM" id="MobiDB-lite"/>
    </source>
</evidence>
<dbReference type="Proteomes" id="UP000749559">
    <property type="component" value="Unassembled WGS sequence"/>
</dbReference>
<evidence type="ECO:0000313" key="2">
    <source>
        <dbReference type="EMBL" id="CAH1800675.1"/>
    </source>
</evidence>
<dbReference type="Gene3D" id="2.20.100.10">
    <property type="entry name" value="Thrombospondin type-1 (TSP1) repeat"/>
    <property type="match status" value="1"/>
</dbReference>
<organism evidence="2 3">
    <name type="scientific">Owenia fusiformis</name>
    <name type="common">Polychaete worm</name>
    <dbReference type="NCBI Taxonomy" id="6347"/>
    <lineage>
        <taxon>Eukaryota</taxon>
        <taxon>Metazoa</taxon>
        <taxon>Spiralia</taxon>
        <taxon>Lophotrochozoa</taxon>
        <taxon>Annelida</taxon>
        <taxon>Polychaeta</taxon>
        <taxon>Sedentaria</taxon>
        <taxon>Canalipalpata</taxon>
        <taxon>Sabellida</taxon>
        <taxon>Oweniida</taxon>
        <taxon>Oweniidae</taxon>
        <taxon>Owenia</taxon>
    </lineage>
</organism>
<evidence type="ECO:0000313" key="3">
    <source>
        <dbReference type="Proteomes" id="UP000749559"/>
    </source>
</evidence>
<feature type="region of interest" description="Disordered" evidence="1">
    <location>
        <begin position="110"/>
        <end position="133"/>
    </location>
</feature>
<dbReference type="InterPro" id="IPR036383">
    <property type="entry name" value="TSP1_rpt_sf"/>
</dbReference>
<reference evidence="2" key="1">
    <citation type="submission" date="2022-03" db="EMBL/GenBank/DDBJ databases">
        <authorList>
            <person name="Martin C."/>
        </authorList>
    </citation>
    <scope>NUCLEOTIDE SEQUENCE</scope>
</reference>
<proteinExistence type="predicted"/>
<protein>
    <submittedName>
        <fullName evidence="2">Uncharacterized protein</fullName>
    </submittedName>
</protein>
<dbReference type="EMBL" id="CAIIXF020000012">
    <property type="protein sequence ID" value="CAH1800675.1"/>
    <property type="molecule type" value="Genomic_DNA"/>
</dbReference>
<feature type="non-terminal residue" evidence="2">
    <location>
        <position position="1"/>
    </location>
</feature>
<dbReference type="SUPFAM" id="SSF82895">
    <property type="entry name" value="TSP-1 type 1 repeat"/>
    <property type="match status" value="1"/>
</dbReference>